<organism evidence="2 3">
    <name type="scientific">Faecalibacter macacae</name>
    <dbReference type="NCBI Taxonomy" id="1859289"/>
    <lineage>
        <taxon>Bacteria</taxon>
        <taxon>Pseudomonadati</taxon>
        <taxon>Bacteroidota</taxon>
        <taxon>Flavobacteriia</taxon>
        <taxon>Flavobacteriales</taxon>
        <taxon>Weeksellaceae</taxon>
        <taxon>Faecalibacter</taxon>
    </lineage>
</organism>
<feature type="signal peptide" evidence="1">
    <location>
        <begin position="1"/>
        <end position="18"/>
    </location>
</feature>
<dbReference type="Proteomes" id="UP000275348">
    <property type="component" value="Unassembled WGS sequence"/>
</dbReference>
<accession>A0A3L9MEW8</accession>
<dbReference type="AlphaFoldDB" id="A0A3L9MEW8"/>
<keyword evidence="1" id="KW-0732">Signal</keyword>
<sequence>MKVKTTLLALLVAGFSYAQIEFPQASSKAELEQKIGYTEIEIDYFRPNLNNRTAFGGLVPYGEVWRTGANNNTTIDFSTDVLVGGKPLAQGKYSLYTIPGKTSWDVIFYKTTENWGNPQKWEESQIALKVNVPTINLKDKVETFTIDFANVNVNNGDLVIAWENTKVNVKVEAPTQKIAQEKISTGLNAESSARDYYGAANYYFSNNLDLKKAQEWIKIALEKDPKAPQHFKDLKAKIDSAIK</sequence>
<evidence type="ECO:0000256" key="1">
    <source>
        <dbReference type="SAM" id="SignalP"/>
    </source>
</evidence>
<feature type="chain" id="PRO_5018152611" evidence="1">
    <location>
        <begin position="19"/>
        <end position="243"/>
    </location>
</feature>
<dbReference type="RefSeq" id="WP_121934118.1">
    <property type="nucleotide sequence ID" value="NZ_RDOJ01000005.1"/>
</dbReference>
<keyword evidence="3" id="KW-1185">Reference proteome</keyword>
<name>A0A3L9MEW8_9FLAO</name>
<gene>
    <name evidence="2" type="ORF">EAH69_05165</name>
</gene>
<proteinExistence type="predicted"/>
<reference evidence="2 3" key="1">
    <citation type="submission" date="2018-10" db="EMBL/GenBank/DDBJ databases">
        <authorList>
            <person name="Chen X."/>
        </authorList>
    </citation>
    <scope>NUCLEOTIDE SEQUENCE [LARGE SCALE GENOMIC DNA]</scope>
    <source>
        <strain evidence="2 3">YIM 102668</strain>
    </source>
</reference>
<protein>
    <submittedName>
        <fullName evidence="2">DUF2911 domain-containing protein</fullName>
    </submittedName>
</protein>
<dbReference type="Pfam" id="PF11138">
    <property type="entry name" value="DUF2911"/>
    <property type="match status" value="1"/>
</dbReference>
<dbReference type="OrthoDB" id="187854at2"/>
<evidence type="ECO:0000313" key="2">
    <source>
        <dbReference type="EMBL" id="RLZ11438.1"/>
    </source>
</evidence>
<evidence type="ECO:0000313" key="3">
    <source>
        <dbReference type="Proteomes" id="UP000275348"/>
    </source>
</evidence>
<dbReference type="InterPro" id="IPR021314">
    <property type="entry name" value="DUF2911"/>
</dbReference>
<comment type="caution">
    <text evidence="2">The sequence shown here is derived from an EMBL/GenBank/DDBJ whole genome shotgun (WGS) entry which is preliminary data.</text>
</comment>
<dbReference type="EMBL" id="RDOJ01000005">
    <property type="protein sequence ID" value="RLZ11438.1"/>
    <property type="molecule type" value="Genomic_DNA"/>
</dbReference>